<name>A0AAV4XCN1_CAEEX</name>
<gene>
    <name evidence="2" type="ORF">CEXT_281831</name>
</gene>
<dbReference type="AlphaFoldDB" id="A0AAV4XCN1"/>
<dbReference type="Proteomes" id="UP001054945">
    <property type="component" value="Unassembled WGS sequence"/>
</dbReference>
<proteinExistence type="predicted"/>
<evidence type="ECO:0000313" key="2">
    <source>
        <dbReference type="EMBL" id="GIY91725.1"/>
    </source>
</evidence>
<keyword evidence="3" id="KW-1185">Reference proteome</keyword>
<comment type="caution">
    <text evidence="2">The sequence shown here is derived from an EMBL/GenBank/DDBJ whole genome shotgun (WGS) entry which is preliminary data.</text>
</comment>
<protein>
    <submittedName>
        <fullName evidence="2">Uncharacterized protein</fullName>
    </submittedName>
</protein>
<reference evidence="2 3" key="1">
    <citation type="submission" date="2021-06" db="EMBL/GenBank/DDBJ databases">
        <title>Caerostris extrusa draft genome.</title>
        <authorList>
            <person name="Kono N."/>
            <person name="Arakawa K."/>
        </authorList>
    </citation>
    <scope>NUCLEOTIDE SEQUENCE [LARGE SCALE GENOMIC DNA]</scope>
</reference>
<dbReference type="EMBL" id="BPLR01000046">
    <property type="protein sequence ID" value="GIY91725.1"/>
    <property type="molecule type" value="Genomic_DNA"/>
</dbReference>
<feature type="transmembrane region" description="Helical" evidence="1">
    <location>
        <begin position="56"/>
        <end position="75"/>
    </location>
</feature>
<evidence type="ECO:0000313" key="3">
    <source>
        <dbReference type="Proteomes" id="UP001054945"/>
    </source>
</evidence>
<keyword evidence="1" id="KW-0812">Transmembrane</keyword>
<evidence type="ECO:0000256" key="1">
    <source>
        <dbReference type="SAM" id="Phobius"/>
    </source>
</evidence>
<organism evidence="2 3">
    <name type="scientific">Caerostris extrusa</name>
    <name type="common">Bark spider</name>
    <name type="synonym">Caerostris bankana</name>
    <dbReference type="NCBI Taxonomy" id="172846"/>
    <lineage>
        <taxon>Eukaryota</taxon>
        <taxon>Metazoa</taxon>
        <taxon>Ecdysozoa</taxon>
        <taxon>Arthropoda</taxon>
        <taxon>Chelicerata</taxon>
        <taxon>Arachnida</taxon>
        <taxon>Araneae</taxon>
        <taxon>Araneomorphae</taxon>
        <taxon>Entelegynae</taxon>
        <taxon>Araneoidea</taxon>
        <taxon>Araneidae</taxon>
        <taxon>Caerostris</taxon>
    </lineage>
</organism>
<keyword evidence="1" id="KW-0472">Membrane</keyword>
<accession>A0AAV4XCN1</accession>
<sequence length="93" mass="10882">MAPPHETAAKKVVETKLIPNARCGLVDRICRQEVEGFRLRLDWLRLNRRDPLEVELLGYGFILLILYFHLFMICIRLQPIFTLLITGGYCRHS</sequence>
<keyword evidence="1" id="KW-1133">Transmembrane helix</keyword>